<dbReference type="InterPro" id="IPR035986">
    <property type="entry name" value="PKD_dom_sf"/>
</dbReference>
<dbReference type="Gene3D" id="2.60.40.10">
    <property type="entry name" value="Immunoglobulins"/>
    <property type="match status" value="1"/>
</dbReference>
<dbReference type="RefSeq" id="WP_109775764.1">
    <property type="nucleotide sequence ID" value="NZ_QGDQ01000025.1"/>
</dbReference>
<proteinExistence type="predicted"/>
<feature type="compositionally biased region" description="Gly residues" evidence="1">
    <location>
        <begin position="68"/>
        <end position="77"/>
    </location>
</feature>
<dbReference type="AlphaFoldDB" id="A0A315ZVA4"/>
<dbReference type="SUPFAM" id="SSF49299">
    <property type="entry name" value="PKD domain"/>
    <property type="match status" value="1"/>
</dbReference>
<dbReference type="EMBL" id="QGDQ01000025">
    <property type="protein sequence ID" value="PWJ49541.1"/>
    <property type="molecule type" value="Genomic_DNA"/>
</dbReference>
<gene>
    <name evidence="4" type="ORF">BXY45_1258</name>
</gene>
<dbReference type="GO" id="GO:0005975">
    <property type="term" value="P:carbohydrate metabolic process"/>
    <property type="evidence" value="ECO:0007669"/>
    <property type="project" value="UniProtKB-ARBA"/>
</dbReference>
<accession>A0A315ZVA4</accession>
<evidence type="ECO:0000313" key="5">
    <source>
        <dbReference type="Proteomes" id="UP000245469"/>
    </source>
</evidence>
<feature type="domain" description="PKD" evidence="3">
    <location>
        <begin position="206"/>
        <end position="252"/>
    </location>
</feature>
<dbReference type="InterPro" id="IPR000601">
    <property type="entry name" value="PKD_dom"/>
</dbReference>
<feature type="signal peptide" evidence="2">
    <location>
        <begin position="1"/>
        <end position="36"/>
    </location>
</feature>
<keyword evidence="5" id="KW-1185">Reference proteome</keyword>
<protein>
    <submittedName>
        <fullName evidence="4">PKD domain-containing protein</fullName>
    </submittedName>
</protein>
<dbReference type="PROSITE" id="PS50093">
    <property type="entry name" value="PKD"/>
    <property type="match status" value="1"/>
</dbReference>
<dbReference type="OrthoDB" id="6402258at2"/>
<keyword evidence="2" id="KW-0732">Signal</keyword>
<dbReference type="InterPro" id="IPR013783">
    <property type="entry name" value="Ig-like_fold"/>
</dbReference>
<dbReference type="Proteomes" id="UP000245469">
    <property type="component" value="Unassembled WGS sequence"/>
</dbReference>
<feature type="region of interest" description="Disordered" evidence="1">
    <location>
        <begin position="52"/>
        <end position="77"/>
    </location>
</feature>
<evidence type="ECO:0000259" key="3">
    <source>
        <dbReference type="PROSITE" id="PS50093"/>
    </source>
</evidence>
<sequence>MTTSSRALVPERFRVLAYALAVVLVVLVIGAPSAQAAPVTCGADLSGSHVDEGCIHPMPGTPGDHAESGGGGGEGGGASGPRYRYRYVVACTGNDLNEPNATLCEEATTQCAAPRLLYWQYRSQDGTTWQYQGTRCLTRQEAQDGEALPGLTLEDFRRLPIPAQEVLLEPGNGYALVGVPLNVVAGTAPALLQTQLLGAAVSVRATPVAWHWDFGDGTALGPLADPGAAYPALGTTHTYERGGTLTVTLTTTYAGEYSVDGGAFAPVPGTADVVSVPVPLDVLTGGGALVQDPTG</sequence>
<organism evidence="4 5">
    <name type="scientific">Quadrisphaera granulorum</name>
    <dbReference type="NCBI Taxonomy" id="317664"/>
    <lineage>
        <taxon>Bacteria</taxon>
        <taxon>Bacillati</taxon>
        <taxon>Actinomycetota</taxon>
        <taxon>Actinomycetes</taxon>
        <taxon>Kineosporiales</taxon>
        <taxon>Kineosporiaceae</taxon>
        <taxon>Quadrisphaera</taxon>
    </lineage>
</organism>
<evidence type="ECO:0000313" key="4">
    <source>
        <dbReference type="EMBL" id="PWJ49541.1"/>
    </source>
</evidence>
<name>A0A315ZVA4_9ACTN</name>
<reference evidence="4 5" key="1">
    <citation type="submission" date="2018-03" db="EMBL/GenBank/DDBJ databases">
        <title>Genomic Encyclopedia of Archaeal and Bacterial Type Strains, Phase II (KMG-II): from individual species to whole genera.</title>
        <authorList>
            <person name="Goeker M."/>
        </authorList>
    </citation>
    <scope>NUCLEOTIDE SEQUENCE [LARGE SCALE GENOMIC DNA]</scope>
    <source>
        <strain evidence="4 5">DSM 44889</strain>
    </source>
</reference>
<feature type="chain" id="PRO_5016300228" evidence="2">
    <location>
        <begin position="37"/>
        <end position="295"/>
    </location>
</feature>
<evidence type="ECO:0000256" key="1">
    <source>
        <dbReference type="SAM" id="MobiDB-lite"/>
    </source>
</evidence>
<comment type="caution">
    <text evidence="4">The sequence shown here is derived from an EMBL/GenBank/DDBJ whole genome shotgun (WGS) entry which is preliminary data.</text>
</comment>
<evidence type="ECO:0000256" key="2">
    <source>
        <dbReference type="SAM" id="SignalP"/>
    </source>
</evidence>
<dbReference type="Pfam" id="PF00801">
    <property type="entry name" value="PKD"/>
    <property type="match status" value="1"/>
</dbReference>
<dbReference type="CDD" id="cd00146">
    <property type="entry name" value="PKD"/>
    <property type="match status" value="1"/>
</dbReference>